<gene>
    <name evidence="1" type="ORF">HQN85_01920</name>
</gene>
<dbReference type="EMBL" id="JABMKV010000001">
    <property type="protein sequence ID" value="NQX30465.1"/>
    <property type="molecule type" value="Genomic_DNA"/>
</dbReference>
<evidence type="ECO:0000313" key="2">
    <source>
        <dbReference type="Proteomes" id="UP000762110"/>
    </source>
</evidence>
<keyword evidence="2" id="KW-1185">Reference proteome</keyword>
<comment type="caution">
    <text evidence="1">The sequence shown here is derived from an EMBL/GenBank/DDBJ whole genome shotgun (WGS) entry which is preliminary data.</text>
</comment>
<dbReference type="Proteomes" id="UP000762110">
    <property type="component" value="Unassembled WGS sequence"/>
</dbReference>
<accession>A0ABX2D912</accession>
<proteinExistence type="predicted"/>
<dbReference type="Gene3D" id="3.40.50.20">
    <property type="match status" value="1"/>
</dbReference>
<reference evidence="1 2" key="1">
    <citation type="submission" date="2020-05" db="EMBL/GenBank/DDBJ databases">
        <title>Description of Pedobacter foliorum sp. nov.</title>
        <authorList>
            <person name="Qi S."/>
            <person name="Carlier A."/>
            <person name="Cnockaert M."/>
            <person name="Vandamme P."/>
        </authorList>
    </citation>
    <scope>NUCLEOTIDE SEQUENCE [LARGE SCALE GENOMIC DNA]</scope>
    <source>
        <strain evidence="1 2">LMG 31300</strain>
    </source>
</reference>
<sequence length="163" mass="18136">MKILITGGKSATALKLIKAFGNYQVVLADYAEVPTFTSKAYSLISLGIKNEDTLAHTLLNKCLDEGIDLLLPIHHFEIEAVAKAKTLFNEFNIQLLLPSQEELDQYVVEEISKVSDWVVLKDGEIIFASNDEVRLSDINNENLSGAFHLTIGNKRVKFSLITI</sequence>
<name>A0ABX2D912_9SPHI</name>
<organism evidence="1 2">
    <name type="scientific">Pedobacter boryungensis</name>
    <dbReference type="NCBI Taxonomy" id="869962"/>
    <lineage>
        <taxon>Bacteria</taxon>
        <taxon>Pseudomonadati</taxon>
        <taxon>Bacteroidota</taxon>
        <taxon>Sphingobacteriia</taxon>
        <taxon>Sphingobacteriales</taxon>
        <taxon>Sphingobacteriaceae</taxon>
        <taxon>Pedobacter</taxon>
    </lineage>
</organism>
<protein>
    <submittedName>
        <fullName evidence="1">Uncharacterized protein</fullName>
    </submittedName>
</protein>
<dbReference type="RefSeq" id="WP_173268660.1">
    <property type="nucleotide sequence ID" value="NZ_JABMKV010000001.1"/>
</dbReference>
<evidence type="ECO:0000313" key="1">
    <source>
        <dbReference type="EMBL" id="NQX30465.1"/>
    </source>
</evidence>